<dbReference type="CDD" id="cd02869">
    <property type="entry name" value="PseudoU_synth_RluA_like"/>
    <property type="match status" value="1"/>
</dbReference>
<dbReference type="GO" id="GO:0003723">
    <property type="term" value="F:RNA binding"/>
    <property type="evidence" value="ECO:0007669"/>
    <property type="project" value="UniProtKB-KW"/>
</dbReference>
<feature type="compositionally biased region" description="Basic and acidic residues" evidence="6">
    <location>
        <begin position="1"/>
        <end position="22"/>
    </location>
</feature>
<evidence type="ECO:0000256" key="5">
    <source>
        <dbReference type="RuleBase" id="RU362028"/>
    </source>
</evidence>
<sequence>MQKQQVKSEQEEQDREHQEPKKMTLQVAQTQKPMRIDVYLAQQVENATRNKVQEAISEHRVRVNGKTVKANYKIKSLDSIEITFLRPPAPELAPEDIPVDIIYEDNDLMVINKAPGMVVHPAFGNWTGTLANAILHHLGTDAEKLDTTELRPGIVHRLDKNTSGLIIVAKHATALHRLAKQFAERQVEKKYQAIVWGVPEPPEGIVKTNIGRSIRDRKVMTSYDFEGKEGKTAVTEYRVVENLRYFSLVEMILHTGRTHQIRVHLKHINAPILGDETYGGAGVQSLPFSKSESFVKNLLERIPRQALHAASLSFFQPTTRERITLSAPQPEDMQAALDKIKRMLNC</sequence>
<evidence type="ECO:0000313" key="8">
    <source>
        <dbReference type="EMBL" id="ACE03985.1"/>
    </source>
</evidence>
<gene>
    <name evidence="8" type="ordered locus">Cphamn1_1044</name>
</gene>
<dbReference type="InterPro" id="IPR006225">
    <property type="entry name" value="PsdUridine_synth_RluC/D"/>
</dbReference>
<dbReference type="InterPro" id="IPR050188">
    <property type="entry name" value="RluA_PseudoU_synthase"/>
</dbReference>
<evidence type="ECO:0000256" key="2">
    <source>
        <dbReference type="ARBA" id="ARBA00023235"/>
    </source>
</evidence>
<organism evidence="8">
    <name type="scientific">Chlorobium phaeobacteroides (strain BS1)</name>
    <dbReference type="NCBI Taxonomy" id="331678"/>
    <lineage>
        <taxon>Bacteria</taxon>
        <taxon>Pseudomonadati</taxon>
        <taxon>Chlorobiota</taxon>
        <taxon>Chlorobiia</taxon>
        <taxon>Chlorobiales</taxon>
        <taxon>Chlorobiaceae</taxon>
        <taxon>Chlorobium/Pelodictyon group</taxon>
        <taxon>Chlorobium</taxon>
    </lineage>
</organism>
<keyword evidence="2 5" id="KW-0413">Isomerase</keyword>
<dbReference type="eggNOG" id="COG0564">
    <property type="taxonomic scope" value="Bacteria"/>
</dbReference>
<dbReference type="SUPFAM" id="SSF55120">
    <property type="entry name" value="Pseudouridine synthase"/>
    <property type="match status" value="1"/>
</dbReference>
<dbReference type="NCBIfam" id="TIGR00005">
    <property type="entry name" value="rluA_subfam"/>
    <property type="match status" value="1"/>
</dbReference>
<evidence type="ECO:0000256" key="1">
    <source>
        <dbReference type="ARBA" id="ARBA00010876"/>
    </source>
</evidence>
<keyword evidence="8" id="KW-0326">Glycosidase</keyword>
<dbReference type="PROSITE" id="PS01129">
    <property type="entry name" value="PSI_RLU"/>
    <property type="match status" value="1"/>
</dbReference>
<evidence type="ECO:0000256" key="3">
    <source>
        <dbReference type="PIRSR" id="PIRSR606225-1"/>
    </source>
</evidence>
<dbReference type="Pfam" id="PF01479">
    <property type="entry name" value="S4"/>
    <property type="match status" value="1"/>
</dbReference>
<dbReference type="STRING" id="331678.Cphamn1_1044"/>
<dbReference type="SMART" id="SM00363">
    <property type="entry name" value="S4"/>
    <property type="match status" value="1"/>
</dbReference>
<reference evidence="8" key="1">
    <citation type="submission" date="2008-06" db="EMBL/GenBank/DDBJ databases">
        <title>Complete sequence of Chlorobium phaeobacteroides BS1.</title>
        <authorList>
            <consortium name="US DOE Joint Genome Institute"/>
            <person name="Lucas S."/>
            <person name="Copeland A."/>
            <person name="Lapidus A."/>
            <person name="Glavina del Rio T."/>
            <person name="Dalin E."/>
            <person name="Tice H."/>
            <person name="Bruce D."/>
            <person name="Goodwin L."/>
            <person name="Pitluck S."/>
            <person name="Schmutz J."/>
            <person name="Larimer F."/>
            <person name="Land M."/>
            <person name="Hauser L."/>
            <person name="Kyrpides N."/>
            <person name="Ovchinnikova G."/>
            <person name="Li T."/>
            <person name="Liu Z."/>
            <person name="Zhao F."/>
            <person name="Overmann J."/>
            <person name="Bryant D.A."/>
            <person name="Richardson P."/>
        </authorList>
    </citation>
    <scope>NUCLEOTIDE SEQUENCE [LARGE SCALE GENOMIC DNA]</scope>
    <source>
        <strain evidence="8">BS1</strain>
    </source>
</reference>
<dbReference type="EC" id="5.4.99.-" evidence="5"/>
<dbReference type="GO" id="GO:0016798">
    <property type="term" value="F:hydrolase activity, acting on glycosyl bonds"/>
    <property type="evidence" value="ECO:0007669"/>
    <property type="project" value="UniProtKB-KW"/>
</dbReference>
<dbReference type="GO" id="GO:0000455">
    <property type="term" value="P:enzyme-directed rRNA pseudouridine synthesis"/>
    <property type="evidence" value="ECO:0007669"/>
    <property type="project" value="UniProtKB-ARBA"/>
</dbReference>
<comment type="similarity">
    <text evidence="1 5">Belongs to the pseudouridine synthase RluA family.</text>
</comment>
<dbReference type="AlphaFoldDB" id="B3EQ53"/>
<keyword evidence="4" id="KW-0694">RNA-binding</keyword>
<dbReference type="Gene3D" id="3.10.290.10">
    <property type="entry name" value="RNA-binding S4 domain"/>
    <property type="match status" value="1"/>
</dbReference>
<dbReference type="Pfam" id="PF00849">
    <property type="entry name" value="PseudoU_synth_2"/>
    <property type="match status" value="1"/>
</dbReference>
<feature type="region of interest" description="Disordered" evidence="6">
    <location>
        <begin position="1"/>
        <end position="28"/>
    </location>
</feature>
<comment type="function">
    <text evidence="5">Responsible for synthesis of pseudouridine from uracil.</text>
</comment>
<dbReference type="EMBL" id="CP001101">
    <property type="protein sequence ID" value="ACE03985.1"/>
    <property type="molecule type" value="Genomic_DNA"/>
</dbReference>
<accession>B3EQ53</accession>
<dbReference type="Gene3D" id="3.30.2350.10">
    <property type="entry name" value="Pseudouridine synthase"/>
    <property type="match status" value="1"/>
</dbReference>
<keyword evidence="8" id="KW-0378">Hydrolase</keyword>
<dbReference type="InterPro" id="IPR036986">
    <property type="entry name" value="S4_RNA-bd_sf"/>
</dbReference>
<name>B3EQ53_CHLPB</name>
<protein>
    <recommendedName>
        <fullName evidence="5">Pseudouridine synthase</fullName>
        <ecNumber evidence="5">5.4.99.-</ecNumber>
    </recommendedName>
</protein>
<evidence type="ECO:0000259" key="7">
    <source>
        <dbReference type="SMART" id="SM00363"/>
    </source>
</evidence>
<dbReference type="InterPro" id="IPR020103">
    <property type="entry name" value="PsdUridine_synth_cat_dom_sf"/>
</dbReference>
<feature type="active site" evidence="3">
    <location>
        <position position="159"/>
    </location>
</feature>
<dbReference type="InterPro" id="IPR002942">
    <property type="entry name" value="S4_RNA-bd"/>
</dbReference>
<proteinExistence type="inferred from homology"/>
<dbReference type="HOGENOM" id="CLU_016902_4_3_10"/>
<feature type="domain" description="RNA-binding S4" evidence="7">
    <location>
        <begin position="34"/>
        <end position="93"/>
    </location>
</feature>
<dbReference type="PANTHER" id="PTHR21600:SF87">
    <property type="entry name" value="RNA PSEUDOURIDYLATE SYNTHASE DOMAIN-CONTAINING PROTEIN 1"/>
    <property type="match status" value="1"/>
</dbReference>
<dbReference type="PANTHER" id="PTHR21600">
    <property type="entry name" value="MITOCHONDRIAL RNA PSEUDOURIDINE SYNTHASE"/>
    <property type="match status" value="1"/>
</dbReference>
<dbReference type="OrthoDB" id="9807829at2"/>
<evidence type="ECO:0000256" key="4">
    <source>
        <dbReference type="PROSITE-ProRule" id="PRU00182"/>
    </source>
</evidence>
<dbReference type="SUPFAM" id="SSF55174">
    <property type="entry name" value="Alpha-L RNA-binding motif"/>
    <property type="match status" value="1"/>
</dbReference>
<comment type="catalytic activity">
    <reaction evidence="5">
        <text>a uridine in RNA = a pseudouridine in RNA</text>
        <dbReference type="Rhea" id="RHEA:48348"/>
        <dbReference type="Rhea" id="RHEA-COMP:12068"/>
        <dbReference type="Rhea" id="RHEA-COMP:12069"/>
        <dbReference type="ChEBI" id="CHEBI:65314"/>
        <dbReference type="ChEBI" id="CHEBI:65315"/>
    </reaction>
</comment>
<dbReference type="InterPro" id="IPR006224">
    <property type="entry name" value="PsdUridine_synth_RluA-like_CS"/>
</dbReference>
<dbReference type="GO" id="GO:0120159">
    <property type="term" value="F:rRNA pseudouridine synthase activity"/>
    <property type="evidence" value="ECO:0007669"/>
    <property type="project" value="UniProtKB-ARBA"/>
</dbReference>
<dbReference type="InterPro" id="IPR006145">
    <property type="entry name" value="PsdUridine_synth_RsuA/RluA"/>
</dbReference>
<evidence type="ECO:0000256" key="6">
    <source>
        <dbReference type="SAM" id="MobiDB-lite"/>
    </source>
</evidence>
<dbReference type="KEGG" id="cpb:Cphamn1_1044"/>
<dbReference type="PROSITE" id="PS50889">
    <property type="entry name" value="S4"/>
    <property type="match status" value="1"/>
</dbReference>
<dbReference type="CDD" id="cd00165">
    <property type="entry name" value="S4"/>
    <property type="match status" value="1"/>
</dbReference>